<feature type="compositionally biased region" description="Low complexity" evidence="1">
    <location>
        <begin position="871"/>
        <end position="880"/>
    </location>
</feature>
<keyword evidence="4" id="KW-1185">Reference proteome</keyword>
<gene>
    <name evidence="3" type="ORF">GCM10025881_19200</name>
</gene>
<feature type="region of interest" description="Disordered" evidence="1">
    <location>
        <begin position="854"/>
        <end position="880"/>
    </location>
</feature>
<dbReference type="EMBL" id="BSVB01000001">
    <property type="protein sequence ID" value="GMA95096.1"/>
    <property type="molecule type" value="Genomic_DNA"/>
</dbReference>
<evidence type="ECO:0000313" key="3">
    <source>
        <dbReference type="EMBL" id="GMA95096.1"/>
    </source>
</evidence>
<name>A0ABQ6K3A1_9MICO</name>
<dbReference type="Proteomes" id="UP001157034">
    <property type="component" value="Unassembled WGS sequence"/>
</dbReference>
<evidence type="ECO:0008006" key="5">
    <source>
        <dbReference type="Google" id="ProtNLM"/>
    </source>
</evidence>
<accession>A0ABQ6K3A1</accession>
<keyword evidence="2" id="KW-0732">Signal</keyword>
<evidence type="ECO:0000256" key="1">
    <source>
        <dbReference type="SAM" id="MobiDB-lite"/>
    </source>
</evidence>
<reference evidence="4" key="1">
    <citation type="journal article" date="2019" name="Int. J. Syst. Evol. Microbiol.">
        <title>The Global Catalogue of Microorganisms (GCM) 10K type strain sequencing project: providing services to taxonomists for standard genome sequencing and annotation.</title>
        <authorList>
            <consortium name="The Broad Institute Genomics Platform"/>
            <consortium name="The Broad Institute Genome Sequencing Center for Infectious Disease"/>
            <person name="Wu L."/>
            <person name="Ma J."/>
        </authorList>
    </citation>
    <scope>NUCLEOTIDE SEQUENCE [LARGE SCALE GENOMIC DNA]</scope>
    <source>
        <strain evidence="4">NBRC 108894</strain>
    </source>
</reference>
<comment type="caution">
    <text evidence="3">The sequence shown here is derived from an EMBL/GenBank/DDBJ whole genome shotgun (WGS) entry which is preliminary data.</text>
</comment>
<feature type="chain" id="PRO_5046378644" description="IgGFc-binding protein N-terminal domain-containing protein" evidence="2">
    <location>
        <begin position="17"/>
        <end position="880"/>
    </location>
</feature>
<evidence type="ECO:0000256" key="2">
    <source>
        <dbReference type="SAM" id="SignalP"/>
    </source>
</evidence>
<evidence type="ECO:0000313" key="4">
    <source>
        <dbReference type="Proteomes" id="UP001157034"/>
    </source>
</evidence>
<organism evidence="3 4">
    <name type="scientific">Pseudolysinimonas kribbensis</name>
    <dbReference type="NCBI Taxonomy" id="433641"/>
    <lineage>
        <taxon>Bacteria</taxon>
        <taxon>Bacillati</taxon>
        <taxon>Actinomycetota</taxon>
        <taxon>Actinomycetes</taxon>
        <taxon>Micrococcales</taxon>
        <taxon>Microbacteriaceae</taxon>
        <taxon>Pseudolysinimonas</taxon>
    </lineage>
</organism>
<protein>
    <recommendedName>
        <fullName evidence="5">IgGFc-binding protein N-terminal domain-containing protein</fullName>
    </recommendedName>
</protein>
<proteinExistence type="predicted"/>
<dbReference type="SUPFAM" id="SSF110296">
    <property type="entry name" value="Oligoxyloglucan reducing end-specific cellobiohydrolase"/>
    <property type="match status" value="1"/>
</dbReference>
<sequence>MLALGLVSLVAAPASAHTGDLDVTAVCNTQTHQYDFTAKLKIAQTSLNGSTHYKVGTSTFDHTPKQSDPTFSGAAIVSTNNPSTITLTTFSLPGSTTGYGPWVYAQTTFTDNYFVGSDGQLLQPLDGTCGDDTTKKITICHATASGSNPWVKQTPNVSSIIQGLGGHGSSGVNVDDIIPPFDYTQNGVVKHYDGNNWSAGGQQIWNNDCTQPGAPRGPTYTEAVCTATGQTGDATVTIPSGVTGAQYWIKSSNTGNTYATIAQGTTASFPAGTTVRVKVTPLSGYELSIKPVEFASHPFTNVASKCVQPVQPTVVQSTCTAPGEHGVPSYTIIATDHVTYKVGNSTVSGTKLVYGALPKTVTVTAVVSYGYILVGPSSFTLTFADPGDCLQDVSVTVGFENAICTAPSTSTDATYTLPDVKGVSYSVTINGVAADSSVGTHVVVPKNASIVVDVTADPGYRLTSPGHNTWSYTDPGACLVDAGVSTVPTFSQTACNVYVPGGITPAAYTLYAADHISYEVSTDNVTFAPKAVGTWNLDPGQHVWIHALADPGYILVGPGEWDFTSADLGVTCDYDATPATPAWVDAVCHDARPGHTHATYTVIAAEGVHYKVSTDLGATWTDATPGVVVKVAPDAVVWVQPIADPGYQLTDSSILKHEFVDPGNCELTIDYVQPTATDATCTEGDVTPGSYTLADVEHVTYNVRVNGVLTKNVAPGTYTADNGDHVVVTTVADKGWNFGDAGRTVKWIFDFVSDGLCAVSPVEATVTDQICTVGEFKQGVYTDGVVTIPSTTGVQYTLDGEDVDAGPHSVTPGDHIVAAIALENYKLADYTGPWTLTSKLAPVCGDLPSHPIVLPEIGDPQGAPRPPPSPSATTWTSRTP</sequence>
<feature type="signal peptide" evidence="2">
    <location>
        <begin position="1"/>
        <end position="16"/>
    </location>
</feature>